<dbReference type="RefSeq" id="WP_195173139.1">
    <property type="nucleotide sequence ID" value="NZ_CP062983.1"/>
</dbReference>
<name>A0A7S8EDS5_9CHLR</name>
<evidence type="ECO:0000259" key="2">
    <source>
        <dbReference type="Pfam" id="PF14340"/>
    </source>
</evidence>
<dbReference type="InterPro" id="IPR025508">
    <property type="entry name" value="DUF4395"/>
</dbReference>
<accession>A0A7S8EDS5</accession>
<reference evidence="3" key="1">
    <citation type="submission" date="2020-02" db="EMBL/GenBank/DDBJ databases">
        <authorList>
            <person name="Zheng R.K."/>
            <person name="Sun C.M."/>
        </authorList>
    </citation>
    <scope>NUCLEOTIDE SEQUENCE [LARGE SCALE GENOMIC DNA]</scope>
    <source>
        <strain evidence="3">Rifampicinis</strain>
    </source>
</reference>
<keyword evidence="1" id="KW-1133">Transmembrane helix</keyword>
<dbReference type="KEGG" id="pmet:G4Y79_12125"/>
<dbReference type="Pfam" id="PF14340">
    <property type="entry name" value="DUF4395"/>
    <property type="match status" value="1"/>
</dbReference>
<dbReference type="AlphaFoldDB" id="A0A7S8EDS5"/>
<protein>
    <submittedName>
        <fullName evidence="3">DUF4395 domain-containing protein</fullName>
    </submittedName>
</protein>
<keyword evidence="4" id="KW-1185">Reference proteome</keyword>
<feature type="transmembrane region" description="Helical" evidence="1">
    <location>
        <begin position="12"/>
        <end position="30"/>
    </location>
</feature>
<feature type="transmembrane region" description="Helical" evidence="1">
    <location>
        <begin position="83"/>
        <end position="103"/>
    </location>
</feature>
<proteinExistence type="predicted"/>
<feature type="domain" description="DUF4395" evidence="2">
    <location>
        <begin position="8"/>
        <end position="138"/>
    </location>
</feature>
<dbReference type="PIRSF" id="PIRSF030042">
    <property type="entry name" value="UCP030042"/>
    <property type="match status" value="1"/>
</dbReference>
<keyword evidence="1" id="KW-0472">Membrane</keyword>
<dbReference type="EMBL" id="CP062983">
    <property type="protein sequence ID" value="QPC85076.1"/>
    <property type="molecule type" value="Genomic_DNA"/>
</dbReference>
<evidence type="ECO:0000313" key="4">
    <source>
        <dbReference type="Proteomes" id="UP000594468"/>
    </source>
</evidence>
<sequence>MTTSLRRIDHTGLKVGQAITIILLLAAFVLDSWVLVALVGLAQLLGGLGLSFAPYRLIYQYIIKPSGIVKPNILNDNPEPHRFAMLVGALFNGVGTIALLAGVPVLGWVLVWIVIALANLNFWLNFCLGCWMYYQFNRLGVPGFNASPIQEQ</sequence>
<evidence type="ECO:0000256" key="1">
    <source>
        <dbReference type="SAM" id="Phobius"/>
    </source>
</evidence>
<dbReference type="InterPro" id="IPR016942">
    <property type="entry name" value="UCP030042"/>
</dbReference>
<feature type="transmembrane region" description="Helical" evidence="1">
    <location>
        <begin position="36"/>
        <end position="62"/>
    </location>
</feature>
<feature type="transmembrane region" description="Helical" evidence="1">
    <location>
        <begin position="109"/>
        <end position="134"/>
    </location>
</feature>
<evidence type="ECO:0000313" key="3">
    <source>
        <dbReference type="EMBL" id="QPC85076.1"/>
    </source>
</evidence>
<organism evidence="3 4">
    <name type="scientific">Phototrophicus methaneseepsis</name>
    <dbReference type="NCBI Taxonomy" id="2710758"/>
    <lineage>
        <taxon>Bacteria</taxon>
        <taxon>Bacillati</taxon>
        <taxon>Chloroflexota</taxon>
        <taxon>Candidatus Thermofontia</taxon>
        <taxon>Phototrophicales</taxon>
        <taxon>Phototrophicaceae</taxon>
        <taxon>Phototrophicus</taxon>
    </lineage>
</organism>
<dbReference type="Proteomes" id="UP000594468">
    <property type="component" value="Chromosome"/>
</dbReference>
<gene>
    <name evidence="3" type="ORF">G4Y79_12125</name>
</gene>
<keyword evidence="1" id="KW-0812">Transmembrane</keyword>